<accession>A0A8B5ZNH7</accession>
<name>A0A8B5ZNH7_VIBCL</name>
<dbReference type="Proteomes" id="UP000323583">
    <property type="component" value="Unassembled WGS sequence"/>
</dbReference>
<reference evidence="1 2" key="1">
    <citation type="submission" date="2019-06" db="EMBL/GenBank/DDBJ databases">
        <title>Vibrio cholerae phylogeny based on whole-genome sequencing reveals genetic diversity and population strucutre.</title>
        <authorList>
            <person name="Zhiqiu Y."/>
            <person name="Bin L."/>
            <person name="Lingyan J."/>
        </authorList>
    </citation>
    <scope>NUCLEOTIDE SEQUENCE [LARGE SCALE GENOMIC DNA]</scope>
    <source>
        <strain evidence="1 2">N2768</strain>
    </source>
</reference>
<gene>
    <name evidence="1" type="ORF">FXE67_03755</name>
</gene>
<organism evidence="1 2">
    <name type="scientific">Vibrio cholerae</name>
    <dbReference type="NCBI Taxonomy" id="666"/>
    <lineage>
        <taxon>Bacteria</taxon>
        <taxon>Pseudomonadati</taxon>
        <taxon>Pseudomonadota</taxon>
        <taxon>Gammaproteobacteria</taxon>
        <taxon>Vibrionales</taxon>
        <taxon>Vibrionaceae</taxon>
        <taxon>Vibrio</taxon>
    </lineage>
</organism>
<evidence type="ECO:0000313" key="2">
    <source>
        <dbReference type="Proteomes" id="UP000323583"/>
    </source>
</evidence>
<proteinExistence type="predicted"/>
<protein>
    <submittedName>
        <fullName evidence="1">Uncharacterized protein</fullName>
    </submittedName>
</protein>
<comment type="caution">
    <text evidence="1">The sequence shown here is derived from an EMBL/GenBank/DDBJ whole genome shotgun (WGS) entry which is preliminary data.</text>
</comment>
<evidence type="ECO:0000313" key="1">
    <source>
        <dbReference type="EMBL" id="TXY93631.1"/>
    </source>
</evidence>
<dbReference type="EMBL" id="VSGZ01000016">
    <property type="protein sequence ID" value="TXY93631.1"/>
    <property type="molecule type" value="Genomic_DNA"/>
</dbReference>
<dbReference type="SUPFAM" id="SSF160930">
    <property type="entry name" value="FlhC-like"/>
    <property type="match status" value="1"/>
</dbReference>
<dbReference type="RefSeq" id="WP_072670329.1">
    <property type="nucleotide sequence ID" value="NZ_VSGJ01000002.1"/>
</dbReference>
<sequence length="188" mass="21559">MRSDVFKPLPFLPGNHHLNRWAFGYYLVKKGFSTSIVMEETSFTYKQIRKIREDLSIKECSRATYGQDILSKSAWIKYSAAIHIYSELSEKMPHIEAVIKASEWLRSEKDFDISGFYKACKEIKSGKAFFVECVHCKSEVFSGPGLRDKVVSKFCPTCGKSNWEHPKTDHRLGHIATCPKPGDQQPLF</sequence>
<dbReference type="AlphaFoldDB" id="A0A8B5ZNH7"/>